<reference evidence="5" key="1">
    <citation type="submission" date="2018-07" db="EMBL/GenBank/DDBJ databases">
        <authorList>
            <person name="Kim H."/>
        </authorList>
    </citation>
    <scope>NUCLEOTIDE SEQUENCE [LARGE SCALE GENOMIC DNA]</scope>
    <source>
        <strain evidence="5">F02</strain>
    </source>
</reference>
<keyword evidence="2 4" id="KW-0326">Glycosidase</keyword>
<dbReference type="EMBL" id="CP031124">
    <property type="protein sequence ID" value="AXF85205.1"/>
    <property type="molecule type" value="Genomic_DNA"/>
</dbReference>
<evidence type="ECO:0000259" key="3">
    <source>
        <dbReference type="Pfam" id="PF01156"/>
    </source>
</evidence>
<dbReference type="SUPFAM" id="SSF53590">
    <property type="entry name" value="Nucleoside hydrolase"/>
    <property type="match status" value="1"/>
</dbReference>
<protein>
    <submittedName>
        <fullName evidence="4">Pyrimidine-specific ribonucleoside hydrolase RihB</fullName>
        <ecNumber evidence="4">3.2.2.8</ecNumber>
    </submittedName>
</protein>
<dbReference type="InterPro" id="IPR001910">
    <property type="entry name" value="Inosine/uridine_hydrolase_dom"/>
</dbReference>
<name>A0A345DA17_9BURK</name>
<dbReference type="GO" id="GO:0005829">
    <property type="term" value="C:cytosol"/>
    <property type="evidence" value="ECO:0007669"/>
    <property type="project" value="TreeGrafter"/>
</dbReference>
<keyword evidence="1 4" id="KW-0378">Hydrolase</keyword>
<dbReference type="Proteomes" id="UP000252182">
    <property type="component" value="Chromosome"/>
</dbReference>
<proteinExistence type="predicted"/>
<accession>A0A345DA17</accession>
<dbReference type="GO" id="GO:0008477">
    <property type="term" value="F:purine nucleosidase activity"/>
    <property type="evidence" value="ECO:0007669"/>
    <property type="project" value="TreeGrafter"/>
</dbReference>
<dbReference type="AlphaFoldDB" id="A0A345DA17"/>
<dbReference type="GO" id="GO:0006152">
    <property type="term" value="P:purine nucleoside catabolic process"/>
    <property type="evidence" value="ECO:0007669"/>
    <property type="project" value="TreeGrafter"/>
</dbReference>
<dbReference type="Gene3D" id="3.90.245.10">
    <property type="entry name" value="Ribonucleoside hydrolase-like"/>
    <property type="match status" value="1"/>
</dbReference>
<dbReference type="PANTHER" id="PTHR12304">
    <property type="entry name" value="INOSINE-URIDINE PREFERRING NUCLEOSIDE HYDROLASE"/>
    <property type="match status" value="1"/>
</dbReference>
<dbReference type="PANTHER" id="PTHR12304:SF4">
    <property type="entry name" value="URIDINE NUCLEOSIDASE"/>
    <property type="match status" value="1"/>
</dbReference>
<dbReference type="RefSeq" id="WP_114562426.1">
    <property type="nucleotide sequence ID" value="NZ_CP031124.1"/>
</dbReference>
<evidence type="ECO:0000313" key="4">
    <source>
        <dbReference type="EMBL" id="AXF85205.1"/>
    </source>
</evidence>
<gene>
    <name evidence="4" type="primary">rihB</name>
    <name evidence="4" type="ORF">DTO96_100931</name>
</gene>
<evidence type="ECO:0000313" key="5">
    <source>
        <dbReference type="Proteomes" id="UP000252182"/>
    </source>
</evidence>
<sequence>MNQKTKIIIDTDPGVDDALAIAFAALHPDLELLGLTTVFGNVSVDQSTVNAGYLVDLLNIKHVPVAKGEAVPSVQAPHGFPDFVHGKNGFGDIEVSYPSDFKPHALSAADFIIKTIHEHPNEVVLVPIGPLTNIALALKKDPSIAHKVKEVVIMGGAAHEKGNVSPAAEANIWNDPHAAQIVFEAPWKIVMVGLDVTWKTIMPDEPMARIAEKSPVVGGFLKKICEFYANFYRNVAGFDGFSVHDPATVMYVTNPELFTTEQGQIEVVQSGAGAGKTFFAPKGQIYAEDYWSKRDNVHVCLAVDKTGVLTLIENILSTSL</sequence>
<dbReference type="InterPro" id="IPR023186">
    <property type="entry name" value="IUNH"/>
</dbReference>
<keyword evidence="5" id="KW-1185">Reference proteome</keyword>
<dbReference type="InterPro" id="IPR036452">
    <property type="entry name" value="Ribo_hydro-like"/>
</dbReference>
<dbReference type="KEGG" id="hyf:DTO96_100931"/>
<evidence type="ECO:0000256" key="1">
    <source>
        <dbReference type="ARBA" id="ARBA00022801"/>
    </source>
</evidence>
<dbReference type="EC" id="3.2.2.8" evidence="4"/>
<dbReference type="Pfam" id="PF01156">
    <property type="entry name" value="IU_nuc_hydro"/>
    <property type="match status" value="1"/>
</dbReference>
<dbReference type="CDD" id="cd02650">
    <property type="entry name" value="nuc_hydro_CaPnhB"/>
    <property type="match status" value="1"/>
</dbReference>
<dbReference type="OrthoDB" id="9797882at2"/>
<evidence type="ECO:0000256" key="2">
    <source>
        <dbReference type="ARBA" id="ARBA00023295"/>
    </source>
</evidence>
<dbReference type="GO" id="GO:0050263">
    <property type="term" value="F:ribosylpyrimidine nucleosidase activity"/>
    <property type="evidence" value="ECO:0007669"/>
    <property type="project" value="UniProtKB-EC"/>
</dbReference>
<organism evidence="4 5">
    <name type="scientific">Ephemeroptericola cinctiostellae</name>
    <dbReference type="NCBI Taxonomy" id="2268024"/>
    <lineage>
        <taxon>Bacteria</taxon>
        <taxon>Pseudomonadati</taxon>
        <taxon>Pseudomonadota</taxon>
        <taxon>Betaproteobacteria</taxon>
        <taxon>Burkholderiales</taxon>
        <taxon>Burkholderiaceae</taxon>
        <taxon>Ephemeroptericola</taxon>
    </lineage>
</organism>
<feature type="domain" description="Inosine/uridine-preferring nucleoside hydrolase" evidence="3">
    <location>
        <begin position="7"/>
        <end position="308"/>
    </location>
</feature>